<dbReference type="InterPro" id="IPR057082">
    <property type="entry name" value="PH_C"/>
</dbReference>
<dbReference type="PANTHER" id="PTHR43377:SF12">
    <property type="entry name" value="BINDING ROSSMANN FOLD OXIDOREDUCTASE, PUTATIVE (AFU_ORTHOLOGUE AFUA_3G11840)-RELATED"/>
    <property type="match status" value="1"/>
</dbReference>
<evidence type="ECO:0000313" key="4">
    <source>
        <dbReference type="Proteomes" id="UP000045706"/>
    </source>
</evidence>
<organism evidence="3 4">
    <name type="scientific">Verticillium longisporum</name>
    <name type="common">Verticillium dahliae var. longisporum</name>
    <dbReference type="NCBI Taxonomy" id="100787"/>
    <lineage>
        <taxon>Eukaryota</taxon>
        <taxon>Fungi</taxon>
        <taxon>Dikarya</taxon>
        <taxon>Ascomycota</taxon>
        <taxon>Pezizomycotina</taxon>
        <taxon>Sordariomycetes</taxon>
        <taxon>Hypocreomycetidae</taxon>
        <taxon>Glomerellales</taxon>
        <taxon>Plectosphaerellaceae</taxon>
        <taxon>Verticillium</taxon>
    </lineage>
</organism>
<proteinExistence type="predicted"/>
<evidence type="ECO:0000313" key="3">
    <source>
        <dbReference type="EMBL" id="CRK11161.1"/>
    </source>
</evidence>
<reference evidence="4" key="1">
    <citation type="submission" date="2015-05" db="EMBL/GenBank/DDBJ databases">
        <authorList>
            <person name="Fogelqvist Johan"/>
        </authorList>
    </citation>
    <scope>NUCLEOTIDE SEQUENCE [LARGE SCALE GENOMIC DNA]</scope>
</reference>
<dbReference type="Proteomes" id="UP000045706">
    <property type="component" value="Unassembled WGS sequence"/>
</dbReference>
<dbReference type="EMBL" id="CVQI01002002">
    <property type="protein sequence ID" value="CRK11161.1"/>
    <property type="molecule type" value="Genomic_DNA"/>
</dbReference>
<gene>
    <name evidence="3" type="ORF">BN1723_009295</name>
</gene>
<accession>A0A0G4KN90</accession>
<sequence>MPTLAMERAGQADVHLLQGCCTKAERADIVAIRLEGLRLALPENFHPQMIAVIEETRGCARILRDLADRGHVHILRVPMTLNYLNLVLPCLSRTLRDMTMYYEDKTVRKEIRWRRMYNKMKDEVEGLPLPQRFVVYNHFLTMVRRLLTQSKNFDFDALDALSGRIMRFRELRGICTFPASSCDREEGSPAKVPPANQAGPVVRREVMALTIPVAQEPNGHWAKQIFSIPLSSRTALKQTKSSTSWGPHTPWGRHLTIPRDPKILFRRPFDNDRLALMVYISPLDQGSYLLLRSFQNGAPWYALRGTHELCISREGGALQLRRWSTTAQCAKAWATLVFKTWEEMILFHCTFMSLKAWNTLTIQISPKEYKLSSERRLFQAQIIDDGFRHSLIVYEDAETKGIRLHAAVWEGELCRCPVWTAFVTHQSSSLTWLHRKSAHRLWLRDIHIYVFCSRYRSHNQRPGPAGAFELCFVETTAAAHFRDLFNPLRPPAVTAAPSSYKATVEEGDDSSPSLLTKSCHDVDLLLWLLAAPYKSGSAHPFHVPVSVSSTGALTTYRKARKPTAAGNATNCMTCPLADDGCKFSAKKIYLGPELASLETGNRSWPVKIVLPEIEDMPDLAQAKEALAKKLGEDYSTATPDREVAARPWFGRCVYESDNDVCDDQFVTLAWDDEPSIEGAPPRFAKQATLHMVATTKKICERYSHIYGTNGEIFADSRTITVEDFSTGQTTVYNPKMELSGHGGGDMGLARQFVLAVQGVKNEGMEVRTAQDEFIGCSLGEAIMSHLVVFAAEEARREGKVVKLGEWWDRVSKGELQSEGHEGIKWENVTGRRS</sequence>
<dbReference type="AlphaFoldDB" id="A0A0G4KN90"/>
<evidence type="ECO:0000259" key="1">
    <source>
        <dbReference type="Pfam" id="PF23074"/>
    </source>
</evidence>
<feature type="domain" description="PH" evidence="1">
    <location>
        <begin position="256"/>
        <end position="363"/>
    </location>
</feature>
<dbReference type="Pfam" id="PF23074">
    <property type="entry name" value="PH_FT_N"/>
    <property type="match status" value="1"/>
</dbReference>
<dbReference type="InterPro" id="IPR051450">
    <property type="entry name" value="Gfo/Idh/MocA_Oxidoreductases"/>
</dbReference>
<protein>
    <submittedName>
        <fullName evidence="3">Uncharacterized protein</fullName>
    </submittedName>
</protein>
<dbReference type="InterPro" id="IPR057081">
    <property type="entry name" value="PH_N"/>
</dbReference>
<dbReference type="PANTHER" id="PTHR43377">
    <property type="entry name" value="BILIVERDIN REDUCTASE A"/>
    <property type="match status" value="1"/>
</dbReference>
<evidence type="ECO:0000259" key="2">
    <source>
        <dbReference type="Pfam" id="PF23076"/>
    </source>
</evidence>
<feature type="domain" description="PH" evidence="2">
    <location>
        <begin position="376"/>
        <end position="488"/>
    </location>
</feature>
<dbReference type="Pfam" id="PF23076">
    <property type="entry name" value="PH_FT_C"/>
    <property type="match status" value="1"/>
</dbReference>
<name>A0A0G4KN90_VERLO</name>
<dbReference type="Gene3D" id="3.30.360.10">
    <property type="entry name" value="Dihydrodipicolinate Reductase, domain 2"/>
    <property type="match status" value="1"/>
</dbReference>